<dbReference type="SMART" id="SM00306">
    <property type="entry name" value="HintN"/>
    <property type="match status" value="1"/>
</dbReference>
<dbReference type="InterPro" id="IPR031325">
    <property type="entry name" value="RHS_repeat"/>
</dbReference>
<organism evidence="3 4">
    <name type="scientific">Luedemannella flava</name>
    <dbReference type="NCBI Taxonomy" id="349316"/>
    <lineage>
        <taxon>Bacteria</taxon>
        <taxon>Bacillati</taxon>
        <taxon>Actinomycetota</taxon>
        <taxon>Actinomycetes</taxon>
        <taxon>Micromonosporales</taxon>
        <taxon>Micromonosporaceae</taxon>
        <taxon>Luedemannella</taxon>
    </lineage>
</organism>
<name>A0ABP4Y5L7_9ACTN</name>
<dbReference type="SUPFAM" id="SSF51294">
    <property type="entry name" value="Hedgehog/intein (Hint) domain"/>
    <property type="match status" value="1"/>
</dbReference>
<proteinExistence type="predicted"/>
<dbReference type="InterPro" id="IPR036844">
    <property type="entry name" value="Hint_dom_sf"/>
</dbReference>
<dbReference type="NCBIfam" id="TIGR01643">
    <property type="entry name" value="YD_repeat_2x"/>
    <property type="match status" value="7"/>
</dbReference>
<evidence type="ECO:0000259" key="2">
    <source>
        <dbReference type="SMART" id="SM00306"/>
    </source>
</evidence>
<gene>
    <name evidence="3" type="ORF">GCM10009682_26550</name>
</gene>
<dbReference type="Proteomes" id="UP001500218">
    <property type="component" value="Unassembled WGS sequence"/>
</dbReference>
<dbReference type="InterPro" id="IPR006530">
    <property type="entry name" value="YD"/>
</dbReference>
<sequence>MTYDVLGQPETMTDAAGKVTTLVYDQFGRVAKATAPDGGVTKTVYDMLGNPLSVTDPTGAVTTSTYDFMGRTKTSTNVVRQTSASHTTTNEYDTAGRLRQVTSPGNVTTTYTYNAAGEALTVTDGASKITKMTYDGLGRVVKVEQPDLTYVTSTYDMLSRQLSASSYSTAGTLLSTESKTYDAMGNLLTATDERGTTATFTYDPTGMPLTQVQPINATDSITTSFGYDLVGNRTQFVDGRDNAFWTTYNVWNLPESQIEPATAAYPNAADRTYTTAYNVRGRAASLTQPGGVTQTFGYDDMGRLTSHTGAGAEATTAARTFGYDLSGRMTSFAVPGASNTITYDDRDLPLTITGPSGNSSFGYNSDGSMTTRTDAAGTTNYTYDSAGRIATLKNTAAGVDIGYSYNDMSAISKLTYGTTGNTRTFTYDDMHRLTGDELKTSGGTSIAKIAYGWDANGNETSKTTTNFNGTTTANTYTYDLAGRLTTWNNGTTTTEYTYDKAGNRTRNGSRFFTYDARNRLTSDGVKTYAYTPRGSLATTTTGTVVTATAADAFDQVISQGHDTGTQTYSYDALNRAIRSGFSYTGLGNDLAGDGTATYVRDPSADVVGEVVGGSQRLAWTDLHDDIVGQFTATGTTLAGSTTYDPLGTVLASTTMIGNLGYQSEWTDAFTKRVNMLARWYNTDTGQFDSRDTASNSPIPASVDANRYQYGNANPLTVTDPSGHGFWSAIKSVGSAVVNTAAAVKNVVSTVANSNPVTSWIYNRAAQYTYSWTEKGMGLLSSGLNKMGFKGAAKSVDKGRKKVAAAANHHKKKADTAKKRVDQSVNTIKAAAKRAKDKTLKNIGDGLKKTGKWIKEHKKAIVEIAVGVVVMAGCTALTAGAGAIACAALAGAASSLAGQGVACAEGKEPGACSVGSFVKAGLVGGISGAVGGAVGGPLGGKLAQTFLSKGSSALTRGLFGAANGAITGGASGAASGAAASAVDYGMSCGKNCSWKGLGGAALSGARDGGIAGMVGGAGAGFKAARGKTCHSFDPATPVVMADGTTKPIKDVWVGDKVKATDPATGKTVAKPVTQLHLNHDRDLANVTVKDKKTGKETVLHTTWHHPFWNVDSKKWTDAADLKPGTHLRDDHGKATQIVTAIKVWTGLQWMRDLTVADIHTYYVLAGHTPVLVHNNNFACQSVDNQVPYDSTDLSSAALDHRIANQVPDDRNIGVFDYSVDDVRQPLKPIVSNGQNLHSEKQFKDIVEDLQNLGKKVTVHRVYSEQNFCDPCGGMVDKRWSDADHSWSFTADKAVAGRIKGVLSRIFGG</sequence>
<dbReference type="RefSeq" id="WP_344130262.1">
    <property type="nucleotide sequence ID" value="NZ_BAAALT010000067.1"/>
</dbReference>
<feature type="domain" description="Hint" evidence="2">
    <location>
        <begin position="1028"/>
        <end position="1129"/>
    </location>
</feature>
<keyword evidence="4" id="KW-1185">Reference proteome</keyword>
<keyword evidence="1" id="KW-0677">Repeat</keyword>
<dbReference type="PANTHER" id="PTHR32305:SF15">
    <property type="entry name" value="PROTEIN RHSA-RELATED"/>
    <property type="match status" value="1"/>
</dbReference>
<dbReference type="InterPro" id="IPR056823">
    <property type="entry name" value="TEN-like_YD-shell"/>
</dbReference>
<dbReference type="Pfam" id="PF05593">
    <property type="entry name" value="RHS_repeat"/>
    <property type="match status" value="3"/>
</dbReference>
<comment type="caution">
    <text evidence="3">The sequence shown here is derived from an EMBL/GenBank/DDBJ whole genome shotgun (WGS) entry which is preliminary data.</text>
</comment>
<dbReference type="Pfam" id="PF25023">
    <property type="entry name" value="TEN_YD-shell"/>
    <property type="match status" value="2"/>
</dbReference>
<reference evidence="4" key="1">
    <citation type="journal article" date="2019" name="Int. J. Syst. Evol. Microbiol.">
        <title>The Global Catalogue of Microorganisms (GCM) 10K type strain sequencing project: providing services to taxonomists for standard genome sequencing and annotation.</title>
        <authorList>
            <consortium name="The Broad Institute Genomics Platform"/>
            <consortium name="The Broad Institute Genome Sequencing Center for Infectious Disease"/>
            <person name="Wu L."/>
            <person name="Ma J."/>
        </authorList>
    </citation>
    <scope>NUCLEOTIDE SEQUENCE [LARGE SCALE GENOMIC DNA]</scope>
    <source>
        <strain evidence="4">JCM 13250</strain>
    </source>
</reference>
<dbReference type="CDD" id="cd00081">
    <property type="entry name" value="Hint"/>
    <property type="match status" value="1"/>
</dbReference>
<dbReference type="EMBL" id="BAAALT010000067">
    <property type="protein sequence ID" value="GAA1803388.1"/>
    <property type="molecule type" value="Genomic_DNA"/>
</dbReference>
<protein>
    <recommendedName>
        <fullName evidence="2">Hint domain-containing protein</fullName>
    </recommendedName>
</protein>
<dbReference type="Pfam" id="PF07591">
    <property type="entry name" value="PT-HINT"/>
    <property type="match status" value="1"/>
</dbReference>
<dbReference type="InterPro" id="IPR022385">
    <property type="entry name" value="Rhs_assc_core"/>
</dbReference>
<dbReference type="Gene3D" id="2.180.10.10">
    <property type="entry name" value="RHS repeat-associated core"/>
    <property type="match status" value="3"/>
</dbReference>
<evidence type="ECO:0000256" key="1">
    <source>
        <dbReference type="ARBA" id="ARBA00022737"/>
    </source>
</evidence>
<evidence type="ECO:0000313" key="4">
    <source>
        <dbReference type="Proteomes" id="UP001500218"/>
    </source>
</evidence>
<dbReference type="PANTHER" id="PTHR32305">
    <property type="match status" value="1"/>
</dbReference>
<dbReference type="NCBIfam" id="TIGR03696">
    <property type="entry name" value="Rhs_assc_core"/>
    <property type="match status" value="1"/>
</dbReference>
<dbReference type="InterPro" id="IPR050708">
    <property type="entry name" value="T6SS_VgrG/RHS"/>
</dbReference>
<evidence type="ECO:0000313" key="3">
    <source>
        <dbReference type="EMBL" id="GAA1803388.1"/>
    </source>
</evidence>
<dbReference type="Gene3D" id="2.170.16.10">
    <property type="entry name" value="Hedgehog/Intein (Hint) domain"/>
    <property type="match status" value="1"/>
</dbReference>
<accession>A0ABP4Y5L7</accession>
<dbReference type="InterPro" id="IPR003587">
    <property type="entry name" value="Hint_dom_N"/>
</dbReference>